<evidence type="ECO:0000256" key="2">
    <source>
        <dbReference type="ARBA" id="ARBA00023033"/>
    </source>
</evidence>
<dbReference type="Pfam" id="PF00296">
    <property type="entry name" value="Bac_luciferase"/>
    <property type="match status" value="1"/>
</dbReference>
<evidence type="ECO:0000256" key="1">
    <source>
        <dbReference type="ARBA" id="ARBA00023002"/>
    </source>
</evidence>
<dbReference type="InterPro" id="IPR036661">
    <property type="entry name" value="Luciferase-like_sf"/>
</dbReference>
<evidence type="ECO:0000259" key="3">
    <source>
        <dbReference type="Pfam" id="PF00296"/>
    </source>
</evidence>
<protein>
    <submittedName>
        <fullName evidence="4">Luciferase</fullName>
    </submittedName>
</protein>
<organism evidence="4 5">
    <name type="scientific">Streptomyces aurantiogriseus</name>
    <dbReference type="NCBI Taxonomy" id="66870"/>
    <lineage>
        <taxon>Bacteria</taxon>
        <taxon>Bacillati</taxon>
        <taxon>Actinomycetota</taxon>
        <taxon>Actinomycetes</taxon>
        <taxon>Kitasatosporales</taxon>
        <taxon>Streptomycetaceae</taxon>
        <taxon>Streptomyces</taxon>
    </lineage>
</organism>
<evidence type="ECO:0000313" key="4">
    <source>
        <dbReference type="EMBL" id="GGR56213.1"/>
    </source>
</evidence>
<keyword evidence="2" id="KW-0503">Monooxygenase</keyword>
<proteinExistence type="predicted"/>
<dbReference type="RefSeq" id="WP_189943512.1">
    <property type="nucleotide sequence ID" value="NZ_BMSX01000032.1"/>
</dbReference>
<feature type="domain" description="Luciferase-like" evidence="3">
    <location>
        <begin position="1"/>
        <end position="308"/>
    </location>
</feature>
<dbReference type="SUPFAM" id="SSF51679">
    <property type="entry name" value="Bacterial luciferase-like"/>
    <property type="match status" value="1"/>
</dbReference>
<sequence length="352" mass="38111">MELGIISLSDLQTDPATGKLHDPGRRTREIISYAIAADQAGLDVFGLGEHHSWDFAVANPAVPLAAIAQATSRIRLASAVSVLSTADPVRLHQDFASLDLISDGRTEIIAGRSAFAEAFRLFGVDLEDYDDVFTEKLRLLLTIRENPEHVTWRGRFRPAMDGLSVQPPPQQPQLPLWLGVGGTPSSVERAGRLGLPMVLGLIGGDIRRARPLVEHYRAVGTAAGHRPDRLRLGRSGHFYVGRTSQGARDDVFPFYKEYVRPKPPTGRGFHIGRADFDAAAVSFGALMVGSPQEIIDKILAEREVLGIDRYIGQVDFGGMPAGMVHDSIELLATEIAPVIRRELAPPAGPAAA</sequence>
<dbReference type="Proteomes" id="UP000658320">
    <property type="component" value="Unassembled WGS sequence"/>
</dbReference>
<evidence type="ECO:0000313" key="5">
    <source>
        <dbReference type="Proteomes" id="UP000658320"/>
    </source>
</evidence>
<accession>A0A918FMS5</accession>
<dbReference type="EMBL" id="BMSX01000032">
    <property type="protein sequence ID" value="GGR56213.1"/>
    <property type="molecule type" value="Genomic_DNA"/>
</dbReference>
<dbReference type="InterPro" id="IPR050766">
    <property type="entry name" value="Bact_Lucif_Oxidored"/>
</dbReference>
<dbReference type="PANTHER" id="PTHR30137">
    <property type="entry name" value="LUCIFERASE-LIKE MONOOXYGENASE"/>
    <property type="match status" value="1"/>
</dbReference>
<dbReference type="Gene3D" id="3.20.20.30">
    <property type="entry name" value="Luciferase-like domain"/>
    <property type="match status" value="1"/>
</dbReference>
<dbReference type="AlphaFoldDB" id="A0A918FMS5"/>
<dbReference type="PANTHER" id="PTHR30137:SF8">
    <property type="entry name" value="BLR5498 PROTEIN"/>
    <property type="match status" value="1"/>
</dbReference>
<dbReference type="GO" id="GO:0016705">
    <property type="term" value="F:oxidoreductase activity, acting on paired donors, with incorporation or reduction of molecular oxygen"/>
    <property type="evidence" value="ECO:0007669"/>
    <property type="project" value="InterPro"/>
</dbReference>
<keyword evidence="1" id="KW-0560">Oxidoreductase</keyword>
<dbReference type="GO" id="GO:0005829">
    <property type="term" value="C:cytosol"/>
    <property type="evidence" value="ECO:0007669"/>
    <property type="project" value="TreeGrafter"/>
</dbReference>
<keyword evidence="5" id="KW-1185">Reference proteome</keyword>
<gene>
    <name evidence="4" type="ORF">GCM10010251_86520</name>
</gene>
<reference evidence="4" key="2">
    <citation type="submission" date="2020-09" db="EMBL/GenBank/DDBJ databases">
        <authorList>
            <person name="Sun Q."/>
            <person name="Ohkuma M."/>
        </authorList>
    </citation>
    <scope>NUCLEOTIDE SEQUENCE</scope>
    <source>
        <strain evidence="4">JCM 4346</strain>
    </source>
</reference>
<name>A0A918FMS5_9ACTN</name>
<dbReference type="InterPro" id="IPR011251">
    <property type="entry name" value="Luciferase-like_dom"/>
</dbReference>
<dbReference type="GO" id="GO:0004497">
    <property type="term" value="F:monooxygenase activity"/>
    <property type="evidence" value="ECO:0007669"/>
    <property type="project" value="UniProtKB-KW"/>
</dbReference>
<comment type="caution">
    <text evidence="4">The sequence shown here is derived from an EMBL/GenBank/DDBJ whole genome shotgun (WGS) entry which is preliminary data.</text>
</comment>
<reference evidence="4" key="1">
    <citation type="journal article" date="2014" name="Int. J. Syst. Evol. Microbiol.">
        <title>Complete genome sequence of Corynebacterium casei LMG S-19264T (=DSM 44701T), isolated from a smear-ripened cheese.</title>
        <authorList>
            <consortium name="US DOE Joint Genome Institute (JGI-PGF)"/>
            <person name="Walter F."/>
            <person name="Albersmeier A."/>
            <person name="Kalinowski J."/>
            <person name="Ruckert C."/>
        </authorList>
    </citation>
    <scope>NUCLEOTIDE SEQUENCE</scope>
    <source>
        <strain evidence="4">JCM 4346</strain>
    </source>
</reference>